<accession>V7BYK8</accession>
<feature type="region of interest" description="Disordered" evidence="1">
    <location>
        <begin position="26"/>
        <end position="53"/>
    </location>
</feature>
<dbReference type="Gramene" id="ESW21666">
    <property type="protein sequence ID" value="ESW21666"/>
    <property type="gene ID" value="PHAVU_005G0894001g"/>
</dbReference>
<proteinExistence type="predicted"/>
<protein>
    <submittedName>
        <fullName evidence="2">Uncharacterized protein</fullName>
    </submittedName>
</protein>
<evidence type="ECO:0000313" key="2">
    <source>
        <dbReference type="EMBL" id="ESW21666.1"/>
    </source>
</evidence>
<feature type="non-terminal residue" evidence="2">
    <location>
        <position position="69"/>
    </location>
</feature>
<feature type="compositionally biased region" description="Polar residues" evidence="1">
    <location>
        <begin position="26"/>
        <end position="50"/>
    </location>
</feature>
<dbReference type="AlphaFoldDB" id="V7BYK8"/>
<name>V7BYK8_PHAVU</name>
<keyword evidence="3" id="KW-1185">Reference proteome</keyword>
<gene>
    <name evidence="2" type="ORF">PHAVU_005G0894001g</name>
</gene>
<evidence type="ECO:0000256" key="1">
    <source>
        <dbReference type="SAM" id="MobiDB-lite"/>
    </source>
</evidence>
<sequence length="69" mass="7054">MGGGVMSAVAKFTATGIRSIVPQVHSTVQSASEVSPANKSSGTDDISNPSAPDRVFQAFQLLSESSEGQ</sequence>
<reference evidence="3" key="1">
    <citation type="journal article" date="2014" name="Nat. Genet.">
        <title>A reference genome for common bean and genome-wide analysis of dual domestications.</title>
        <authorList>
            <person name="Schmutz J."/>
            <person name="McClean P.E."/>
            <person name="Mamidi S."/>
            <person name="Wu G.A."/>
            <person name="Cannon S.B."/>
            <person name="Grimwood J."/>
            <person name="Jenkins J."/>
            <person name="Shu S."/>
            <person name="Song Q."/>
            <person name="Chavarro C."/>
            <person name="Torres-Torres M."/>
            <person name="Geffroy V."/>
            <person name="Moghaddam S.M."/>
            <person name="Gao D."/>
            <person name="Abernathy B."/>
            <person name="Barry K."/>
            <person name="Blair M."/>
            <person name="Brick M.A."/>
            <person name="Chovatia M."/>
            <person name="Gepts P."/>
            <person name="Goodstein D.M."/>
            <person name="Gonzales M."/>
            <person name="Hellsten U."/>
            <person name="Hyten D.L."/>
            <person name="Jia G."/>
            <person name="Kelly J.D."/>
            <person name="Kudrna D."/>
            <person name="Lee R."/>
            <person name="Richard M.M."/>
            <person name="Miklas P.N."/>
            <person name="Osorno J.M."/>
            <person name="Rodrigues J."/>
            <person name="Thareau V."/>
            <person name="Urrea C.A."/>
            <person name="Wang M."/>
            <person name="Yu Y."/>
            <person name="Zhang M."/>
            <person name="Wing R.A."/>
            <person name="Cregan P.B."/>
            <person name="Rokhsar D.S."/>
            <person name="Jackson S.A."/>
        </authorList>
    </citation>
    <scope>NUCLEOTIDE SEQUENCE [LARGE SCALE GENOMIC DNA]</scope>
    <source>
        <strain evidence="3">cv. G19833</strain>
    </source>
</reference>
<organism evidence="2 3">
    <name type="scientific">Phaseolus vulgaris</name>
    <name type="common">Kidney bean</name>
    <name type="synonym">French bean</name>
    <dbReference type="NCBI Taxonomy" id="3885"/>
    <lineage>
        <taxon>Eukaryota</taxon>
        <taxon>Viridiplantae</taxon>
        <taxon>Streptophyta</taxon>
        <taxon>Embryophyta</taxon>
        <taxon>Tracheophyta</taxon>
        <taxon>Spermatophyta</taxon>
        <taxon>Magnoliopsida</taxon>
        <taxon>eudicotyledons</taxon>
        <taxon>Gunneridae</taxon>
        <taxon>Pentapetalae</taxon>
        <taxon>rosids</taxon>
        <taxon>fabids</taxon>
        <taxon>Fabales</taxon>
        <taxon>Fabaceae</taxon>
        <taxon>Papilionoideae</taxon>
        <taxon>50 kb inversion clade</taxon>
        <taxon>NPAAA clade</taxon>
        <taxon>indigoferoid/millettioid clade</taxon>
        <taxon>Phaseoleae</taxon>
        <taxon>Phaseolus</taxon>
    </lineage>
</organism>
<evidence type="ECO:0000313" key="3">
    <source>
        <dbReference type="Proteomes" id="UP000000226"/>
    </source>
</evidence>
<dbReference type="Proteomes" id="UP000000226">
    <property type="component" value="Chromosome 5"/>
</dbReference>
<dbReference type="EMBL" id="CM002292">
    <property type="protein sequence ID" value="ESW21666.1"/>
    <property type="molecule type" value="Genomic_DNA"/>
</dbReference>